<protein>
    <submittedName>
        <fullName evidence="1 3">Uncharacterized protein</fullName>
    </submittedName>
</protein>
<dbReference type="RefSeq" id="XP_033581198.1">
    <property type="nucleotide sequence ID" value="XM_033727737.1"/>
</dbReference>
<name>A0A6A6Z1S0_9PEZI</name>
<gene>
    <name evidence="1 3" type="ORF">BDZ99DRAFT_567896</name>
</gene>
<accession>A0A6A6Z1S0</accession>
<reference evidence="1 3" key="1">
    <citation type="journal article" date="2020" name="Stud. Mycol.">
        <title>101 Dothideomycetes genomes: a test case for predicting lifestyles and emergence of pathogens.</title>
        <authorList>
            <person name="Haridas S."/>
            <person name="Albert R."/>
            <person name="Binder M."/>
            <person name="Bloem J."/>
            <person name="Labutti K."/>
            <person name="Salamov A."/>
            <person name="Andreopoulos B."/>
            <person name="Baker S."/>
            <person name="Barry K."/>
            <person name="Bills G."/>
            <person name="Bluhm B."/>
            <person name="Cannon C."/>
            <person name="Castanera R."/>
            <person name="Culley D."/>
            <person name="Daum C."/>
            <person name="Ezra D."/>
            <person name="Gonzalez J."/>
            <person name="Henrissat B."/>
            <person name="Kuo A."/>
            <person name="Liang C."/>
            <person name="Lipzen A."/>
            <person name="Lutzoni F."/>
            <person name="Magnuson J."/>
            <person name="Mondo S."/>
            <person name="Nolan M."/>
            <person name="Ohm R."/>
            <person name="Pangilinan J."/>
            <person name="Park H.-J."/>
            <person name="Ramirez L."/>
            <person name="Alfaro M."/>
            <person name="Sun H."/>
            <person name="Tritt A."/>
            <person name="Yoshinaga Y."/>
            <person name="Zwiers L.-H."/>
            <person name="Turgeon B."/>
            <person name="Goodwin S."/>
            <person name="Spatafora J."/>
            <person name="Crous P."/>
            <person name="Grigoriev I."/>
        </authorList>
    </citation>
    <scope>NUCLEOTIDE SEQUENCE</scope>
    <source>
        <strain evidence="1 3">CBS 304.34</strain>
    </source>
</reference>
<evidence type="ECO:0000313" key="2">
    <source>
        <dbReference type="Proteomes" id="UP000504636"/>
    </source>
</evidence>
<dbReference type="GeneID" id="54468630"/>
<reference evidence="3" key="2">
    <citation type="submission" date="2020-04" db="EMBL/GenBank/DDBJ databases">
        <authorList>
            <consortium name="NCBI Genome Project"/>
        </authorList>
    </citation>
    <scope>NUCLEOTIDE SEQUENCE</scope>
    <source>
        <strain evidence="3">CBS 304.34</strain>
    </source>
</reference>
<organism evidence="1">
    <name type="scientific">Mytilinidion resinicola</name>
    <dbReference type="NCBI Taxonomy" id="574789"/>
    <lineage>
        <taxon>Eukaryota</taxon>
        <taxon>Fungi</taxon>
        <taxon>Dikarya</taxon>
        <taxon>Ascomycota</taxon>
        <taxon>Pezizomycotina</taxon>
        <taxon>Dothideomycetes</taxon>
        <taxon>Pleosporomycetidae</taxon>
        <taxon>Mytilinidiales</taxon>
        <taxon>Mytilinidiaceae</taxon>
        <taxon>Mytilinidion</taxon>
    </lineage>
</organism>
<dbReference type="Proteomes" id="UP000504636">
    <property type="component" value="Unplaced"/>
</dbReference>
<evidence type="ECO:0000313" key="1">
    <source>
        <dbReference type="EMBL" id="KAF2814234.1"/>
    </source>
</evidence>
<dbReference type="EMBL" id="MU003695">
    <property type="protein sequence ID" value="KAF2814234.1"/>
    <property type="molecule type" value="Genomic_DNA"/>
</dbReference>
<evidence type="ECO:0000313" key="3">
    <source>
        <dbReference type="RefSeq" id="XP_033581198.1"/>
    </source>
</evidence>
<proteinExistence type="predicted"/>
<reference evidence="3" key="3">
    <citation type="submission" date="2025-04" db="UniProtKB">
        <authorList>
            <consortium name="RefSeq"/>
        </authorList>
    </citation>
    <scope>IDENTIFICATION</scope>
    <source>
        <strain evidence="3">CBS 304.34</strain>
    </source>
</reference>
<dbReference type="AlphaFoldDB" id="A0A6A6Z1S0"/>
<keyword evidence="2" id="KW-1185">Reference proteome</keyword>
<sequence length="353" mass="38931">MRHCPSVDDFLEESEYAESVDDGMGLDTDLTDVDTMTSNLKTFDAVLHPTLDNSWTPTQDYEELDVGAQCVTFVGRIVNLYNQLTPSKAPKAAKGCIKLIVADDAGALTHFHELRNLLPPFRKLLARLSKSSEEGTDSFLTVLGQLNLVDPTRVKFLVATAADGNMDEILSPPSHLRRIWKPCARERLAPEDGTLPGEFTAYLWRTTLRVKEVCMPPISEAEVQLVFGSDATLVSHANRRVPYDCGANKYRLVEENPIVSSCTSHVVGGAEEKLPEVQFAIAALLLNGSYHSLIEVMAVFAPLVGCAELGSLEEMIDQLVPRELEMILMGNLYIVRPNRFRDELAARIGALAT</sequence>
<dbReference type="OrthoDB" id="3248508at2759"/>